<dbReference type="RefSeq" id="WP_106658834.1">
    <property type="nucleotide sequence ID" value="NZ_PJEO01000015.1"/>
</dbReference>
<dbReference type="EMBL" id="PJEO01000015">
    <property type="protein sequence ID" value="PKQ46123.1"/>
    <property type="molecule type" value="Genomic_DNA"/>
</dbReference>
<organism evidence="1 2">
    <name type="scientific">Confluentibacter flavum</name>
    <dbReference type="NCBI Taxonomy" id="1909700"/>
    <lineage>
        <taxon>Bacteria</taxon>
        <taxon>Pseudomonadati</taxon>
        <taxon>Bacteroidota</taxon>
        <taxon>Flavobacteriia</taxon>
        <taxon>Flavobacteriales</taxon>
        <taxon>Flavobacteriaceae</taxon>
        <taxon>Confluentibacter</taxon>
    </lineage>
</organism>
<dbReference type="NCBIfam" id="NF033487">
    <property type="entry name" value="Lacal_2735_fam"/>
    <property type="match status" value="1"/>
</dbReference>
<keyword evidence="2" id="KW-1185">Reference proteome</keyword>
<dbReference type="OrthoDB" id="1453925at2"/>
<reference evidence="1 2" key="1">
    <citation type="submission" date="2017-12" db="EMBL/GenBank/DDBJ databases">
        <title>Confluentibacter flavum sp. nov., isolated from the saline lake.</title>
        <authorList>
            <person name="Yu L."/>
        </authorList>
    </citation>
    <scope>NUCLEOTIDE SEQUENCE [LARGE SCALE GENOMIC DNA]</scope>
    <source>
        <strain evidence="1 2">3B</strain>
    </source>
</reference>
<evidence type="ECO:0000313" key="2">
    <source>
        <dbReference type="Proteomes" id="UP000233435"/>
    </source>
</evidence>
<evidence type="ECO:0008006" key="3">
    <source>
        <dbReference type="Google" id="ProtNLM"/>
    </source>
</evidence>
<gene>
    <name evidence="1" type="ORF">CSW08_05100</name>
</gene>
<comment type="caution">
    <text evidence="1">The sequence shown here is derived from an EMBL/GenBank/DDBJ whole genome shotgun (WGS) entry which is preliminary data.</text>
</comment>
<dbReference type="InterPro" id="IPR045493">
    <property type="entry name" value="DUF6435"/>
</dbReference>
<accession>A0A2N3HMD9</accession>
<evidence type="ECO:0000313" key="1">
    <source>
        <dbReference type="EMBL" id="PKQ46123.1"/>
    </source>
</evidence>
<proteinExistence type="predicted"/>
<dbReference type="AlphaFoldDB" id="A0A2N3HMD9"/>
<name>A0A2N3HMD9_9FLAO</name>
<dbReference type="Proteomes" id="UP000233435">
    <property type="component" value="Unassembled WGS sequence"/>
</dbReference>
<protein>
    <recommendedName>
        <fullName evidence="3">Lacal_2735 family protein</fullName>
    </recommendedName>
</protein>
<sequence>MNRIDLIKKNQTKLSKQYKELVEEAYNLKQIDSALSDISEFKAVKLLNKLNELRYLSREKTLHQL</sequence>